<dbReference type="PANTHER" id="PTHR32158">
    <property type="entry name" value="RING-TYPE DOMAIN-CONTAINING PROTEIN"/>
    <property type="match status" value="1"/>
</dbReference>
<evidence type="ECO:0000256" key="1">
    <source>
        <dbReference type="ARBA" id="ARBA00004196"/>
    </source>
</evidence>
<reference evidence="10 11" key="1">
    <citation type="submission" date="2019-03" db="EMBL/GenBank/DDBJ databases">
        <title>Single cell metagenomics reveals metabolic interactions within the superorganism composed of flagellate Streblomastix strix and complex community of Bacteroidetes bacteria on its surface.</title>
        <authorList>
            <person name="Treitli S.C."/>
            <person name="Kolisko M."/>
            <person name="Husnik F."/>
            <person name="Keeling P."/>
            <person name="Hampl V."/>
        </authorList>
    </citation>
    <scope>NUCLEOTIDE SEQUENCE [LARGE SCALE GENOMIC DNA]</scope>
    <source>
        <strain evidence="10">St1</strain>
    </source>
</reference>
<dbReference type="InterPro" id="IPR006626">
    <property type="entry name" value="PbH1"/>
</dbReference>
<feature type="signal peptide" evidence="8">
    <location>
        <begin position="1"/>
        <end position="23"/>
    </location>
</feature>
<keyword evidence="4" id="KW-0964">Secreted</keyword>
<accession>A0A5M8P1K3</accession>
<organism evidence="10 11">
    <name type="scientific">Candidatus Ordinivivax streblomastigis</name>
    <dbReference type="NCBI Taxonomy" id="2540710"/>
    <lineage>
        <taxon>Bacteria</taxon>
        <taxon>Pseudomonadati</taxon>
        <taxon>Bacteroidota</taxon>
        <taxon>Bacteroidia</taxon>
        <taxon>Bacteroidales</taxon>
        <taxon>Candidatus Ordinivivax</taxon>
    </lineage>
</organism>
<proteinExistence type="predicted"/>
<dbReference type="InterPro" id="IPR012332">
    <property type="entry name" value="Autotransporter_pectin_lyase_C"/>
</dbReference>
<evidence type="ECO:0000256" key="6">
    <source>
        <dbReference type="ARBA" id="ARBA00023136"/>
    </source>
</evidence>
<comment type="subcellular location">
    <subcellularLocation>
        <location evidence="1">Cell envelope</location>
    </subcellularLocation>
    <subcellularLocation>
        <location evidence="2">Cell outer membrane</location>
    </subcellularLocation>
    <subcellularLocation>
        <location evidence="3">Secreted</location>
    </subcellularLocation>
</comment>
<evidence type="ECO:0000256" key="3">
    <source>
        <dbReference type="ARBA" id="ARBA00004613"/>
    </source>
</evidence>
<keyword evidence="6" id="KW-0472">Membrane</keyword>
<feature type="chain" id="PRO_5024330919" description="Right handed beta helix domain-containing protein" evidence="8">
    <location>
        <begin position="24"/>
        <end position="1224"/>
    </location>
</feature>
<evidence type="ECO:0000256" key="4">
    <source>
        <dbReference type="ARBA" id="ARBA00022525"/>
    </source>
</evidence>
<dbReference type="InterPro" id="IPR011050">
    <property type="entry name" value="Pectin_lyase_fold/virulence"/>
</dbReference>
<dbReference type="GO" id="GO:0005576">
    <property type="term" value="C:extracellular region"/>
    <property type="evidence" value="ECO:0007669"/>
    <property type="project" value="UniProtKB-SubCell"/>
</dbReference>
<evidence type="ECO:0000256" key="7">
    <source>
        <dbReference type="ARBA" id="ARBA00023237"/>
    </source>
</evidence>
<gene>
    <name evidence="10" type="ORF">EZS26_001414</name>
</gene>
<dbReference type="Proteomes" id="UP000324575">
    <property type="component" value="Unassembled WGS sequence"/>
</dbReference>
<evidence type="ECO:0000313" key="10">
    <source>
        <dbReference type="EMBL" id="KAA6302301.1"/>
    </source>
</evidence>
<evidence type="ECO:0000256" key="8">
    <source>
        <dbReference type="SAM" id="SignalP"/>
    </source>
</evidence>
<dbReference type="GO" id="GO:0009279">
    <property type="term" value="C:cell outer membrane"/>
    <property type="evidence" value="ECO:0007669"/>
    <property type="project" value="UniProtKB-SubCell"/>
</dbReference>
<protein>
    <recommendedName>
        <fullName evidence="9">Right handed beta helix domain-containing protein</fullName>
    </recommendedName>
</protein>
<keyword evidence="7" id="KW-0998">Cell outer membrane</keyword>
<evidence type="ECO:0000259" key="9">
    <source>
        <dbReference type="Pfam" id="PF13229"/>
    </source>
</evidence>
<dbReference type="Gene3D" id="2.160.20.20">
    <property type="match status" value="1"/>
</dbReference>
<feature type="domain" description="Right handed beta helix" evidence="9">
    <location>
        <begin position="326"/>
        <end position="471"/>
    </location>
</feature>
<dbReference type="InterPro" id="IPR012334">
    <property type="entry name" value="Pectin_lyas_fold"/>
</dbReference>
<dbReference type="PANTHER" id="PTHR32158:SF21">
    <property type="match status" value="1"/>
</dbReference>
<evidence type="ECO:0000256" key="5">
    <source>
        <dbReference type="ARBA" id="ARBA00022729"/>
    </source>
</evidence>
<keyword evidence="5 8" id="KW-0732">Signal</keyword>
<dbReference type="Pfam" id="PF13229">
    <property type="entry name" value="Beta_helix"/>
    <property type="match status" value="3"/>
</dbReference>
<dbReference type="Gene3D" id="2.160.20.10">
    <property type="entry name" value="Single-stranded right-handed beta-helix, Pectin lyase-like"/>
    <property type="match status" value="1"/>
</dbReference>
<dbReference type="EMBL" id="SNRX01000008">
    <property type="protein sequence ID" value="KAA6302301.1"/>
    <property type="molecule type" value="Genomic_DNA"/>
</dbReference>
<dbReference type="SMART" id="SM00710">
    <property type="entry name" value="PbH1"/>
    <property type="match status" value="16"/>
</dbReference>
<dbReference type="SUPFAM" id="SSF51126">
    <property type="entry name" value="Pectin lyase-like"/>
    <property type="match status" value="4"/>
</dbReference>
<comment type="caution">
    <text evidence="10">The sequence shown here is derived from an EMBL/GenBank/DDBJ whole genome shotgun (WGS) entry which is preliminary data.</text>
</comment>
<dbReference type="InterPro" id="IPR003368">
    <property type="entry name" value="POMP_repeat"/>
</dbReference>
<sequence length="1224" mass="127693">MKRIYLNLSGILALVFIAATAQAKETLVVGTDKVALETAIAASQSGDVILISASISLDSKLSITKAGLYFKGVGDGIAIQPTPSYTERVVELVPGAGNTLTFENLTFTGANNLGNATGNDKDGGFGRVANGNVEFIDCKITDNYTLEHGAAFDLYGGSTTFTTCEISGNRSGKNGGALRVRTDGTQLILRDGTVFTGNQSGERGAALYAQDGSITTITDSEITTNTSPTSDGGAFATTNSAQLSISNSEVSGNSTTGSARNGGAFWLGGTSTTTIDNCEIKNNTVVGRGGAIYAESGKQLTITRTKITGNQSTATGGATGGAFDLQSSIIVNISDCEISGNKTPDRGGALAVRGTAKVTISDCEITGNKTTGSGDGGGAFFLEGTPVLTINNCEIAGNESTGTGGAFRVAATSSLIINNSTVTGNKTTVASKQGGAFFLTGSSTTNINNSEISNNETIDRGAAFWGEGNNEIPATLNIKGSKVNGNKATANGGAFFITQKFTATIENSEITNSETADRGGAFYSEGTGPLNIRHSKIAGNKTITATGDRQGGAFFLSGSSITNIDTCEISNNKTPDRGGAFWSNSTAKLNIRGSKILGNSAFNRGAAFGTDGTSTVKIYNSLIKGNSIRIPVKDDAGNFVLDGGRLQVYSKDGLSYIICETASGEGGNGAAFAMTGSQTLYVESSSIVENESFGQHGGLVYTENSPTMSFVNTTIANNKMWRGGDSMFFLTGNGGTFNFINTTVAGNSSGSLTFGPDGGASTAIMIREKNTRVHIINSIFAGNSTRDGKAGDLKFRDKFATGVEDFVVADAVEIKNSIIGFIIGIDDAKIATIPGIATSNYNAYIQNNSANFAWKTTDKSGINWDKGLYHTADGTGFYPVVGASISGIYGDPAFLSAALEAGTPLTDQLGFARPGTSITAGAIEYQAIQDLVVAHTDEKTVEDYAYYHKNILFTSPAEATGQLTVPAGGLALQNEGAVKVVKTFIPHQWYPIGFPFAVDKITAEFGGGVEELEYYDGTTTTNGTTGDFYLKSLKADGSGFDFATSLEAGKGYIIQFPDDFEDVPVTFSSGTGHTLLTSSSDFTPAVTADYSLVVNPSTVNVNTLNAVNAYYTYNASTNKFDRIDQGETSYDLAATPLKPFEALIVASPSVEVSALRSIIGEADNDGTTHLTPASIDSKVIATQYYTLQGIETAKPTERGVYFVKTTYASQRVATSKINHQQINK</sequence>
<feature type="domain" description="Right handed beta helix" evidence="9">
    <location>
        <begin position="183"/>
        <end position="313"/>
    </location>
</feature>
<name>A0A5M8P1K3_9BACT</name>
<evidence type="ECO:0000313" key="11">
    <source>
        <dbReference type="Proteomes" id="UP000324575"/>
    </source>
</evidence>
<dbReference type="AlphaFoldDB" id="A0A5M8P1K3"/>
<feature type="domain" description="Right handed beta helix" evidence="9">
    <location>
        <begin position="477"/>
        <end position="645"/>
    </location>
</feature>
<dbReference type="NCBIfam" id="TIGR01376">
    <property type="entry name" value="POMP_repeat"/>
    <property type="match status" value="1"/>
</dbReference>
<dbReference type="InterPro" id="IPR039448">
    <property type="entry name" value="Beta_helix"/>
</dbReference>
<evidence type="ECO:0000256" key="2">
    <source>
        <dbReference type="ARBA" id="ARBA00004442"/>
    </source>
</evidence>